<evidence type="ECO:0000256" key="11">
    <source>
        <dbReference type="ARBA" id="ARBA00023239"/>
    </source>
</evidence>
<dbReference type="AlphaFoldDB" id="A0A3N2GNT4"/>
<comment type="caution">
    <text evidence="18">The sequence shown here is derived from an EMBL/GenBank/DDBJ whole genome shotgun (WGS) entry which is preliminary data.</text>
</comment>
<evidence type="ECO:0000259" key="16">
    <source>
        <dbReference type="PROSITE" id="PS51066"/>
    </source>
</evidence>
<dbReference type="EMBL" id="RKHY01000001">
    <property type="protein sequence ID" value="ROS38262.1"/>
    <property type="molecule type" value="Genomic_DNA"/>
</dbReference>
<dbReference type="GO" id="GO:0006284">
    <property type="term" value="P:base-excision repair"/>
    <property type="evidence" value="ECO:0007669"/>
    <property type="project" value="InterPro"/>
</dbReference>
<evidence type="ECO:0000256" key="13">
    <source>
        <dbReference type="ARBA" id="ARBA00023295"/>
    </source>
</evidence>
<evidence type="ECO:0000313" key="18">
    <source>
        <dbReference type="EMBL" id="ROS38262.1"/>
    </source>
</evidence>
<reference evidence="18 19" key="1">
    <citation type="submission" date="2018-11" db="EMBL/GenBank/DDBJ databases">
        <title>Sequencing the genomes of 1000 actinobacteria strains.</title>
        <authorList>
            <person name="Klenk H.-P."/>
        </authorList>
    </citation>
    <scope>NUCLEOTIDE SEQUENCE [LARGE SCALE GENOMIC DNA]</scope>
    <source>
        <strain evidence="18 19">DSM 44348</strain>
    </source>
</reference>
<dbReference type="SUPFAM" id="SSF57716">
    <property type="entry name" value="Glucocorticoid receptor-like (DNA-binding domain)"/>
    <property type="match status" value="1"/>
</dbReference>
<evidence type="ECO:0000256" key="12">
    <source>
        <dbReference type="ARBA" id="ARBA00023268"/>
    </source>
</evidence>
<dbReference type="SUPFAM" id="SSF46946">
    <property type="entry name" value="S13-like H2TH domain"/>
    <property type="match status" value="1"/>
</dbReference>
<comment type="cofactor">
    <cofactor evidence="2">
        <name>Zn(2+)</name>
        <dbReference type="ChEBI" id="CHEBI:29105"/>
    </cofactor>
</comment>
<keyword evidence="7" id="KW-0378">Hydrolase</keyword>
<keyword evidence="13" id="KW-0326">Glycosidase</keyword>
<keyword evidence="12" id="KW-0511">Multifunctional enzyme</keyword>
<keyword evidence="8" id="KW-0862">Zinc</keyword>
<comment type="catalytic activity">
    <reaction evidence="14">
        <text>2'-deoxyribonucleotide-(2'-deoxyribose 5'-phosphate)-2'-deoxyribonucleotide-DNA = a 3'-end 2'-deoxyribonucleotide-(2,3-dehydro-2,3-deoxyribose 5'-phosphate)-DNA + a 5'-end 5'-phospho-2'-deoxyribonucleoside-DNA + H(+)</text>
        <dbReference type="Rhea" id="RHEA:66592"/>
        <dbReference type="Rhea" id="RHEA-COMP:13180"/>
        <dbReference type="Rhea" id="RHEA-COMP:16897"/>
        <dbReference type="Rhea" id="RHEA-COMP:17067"/>
        <dbReference type="ChEBI" id="CHEBI:15378"/>
        <dbReference type="ChEBI" id="CHEBI:136412"/>
        <dbReference type="ChEBI" id="CHEBI:157695"/>
        <dbReference type="ChEBI" id="CHEBI:167181"/>
        <dbReference type="EC" id="4.2.99.18"/>
    </reaction>
</comment>
<evidence type="ECO:0000313" key="19">
    <source>
        <dbReference type="Proteomes" id="UP000274843"/>
    </source>
</evidence>
<dbReference type="InterPro" id="IPR010663">
    <property type="entry name" value="Znf_FPG/IleRS"/>
</dbReference>
<keyword evidence="6 15" id="KW-0863">Zinc-finger</keyword>
<evidence type="ECO:0000256" key="9">
    <source>
        <dbReference type="ARBA" id="ARBA00023125"/>
    </source>
</evidence>
<dbReference type="GO" id="GO:0008270">
    <property type="term" value="F:zinc ion binding"/>
    <property type="evidence" value="ECO:0007669"/>
    <property type="project" value="UniProtKB-KW"/>
</dbReference>
<accession>A0A3N2GNT4</accession>
<evidence type="ECO:0000256" key="1">
    <source>
        <dbReference type="ARBA" id="ARBA00001668"/>
    </source>
</evidence>
<organism evidence="18 19">
    <name type="scientific">Amycolatopsis thermoflava</name>
    <dbReference type="NCBI Taxonomy" id="84480"/>
    <lineage>
        <taxon>Bacteria</taxon>
        <taxon>Bacillati</taxon>
        <taxon>Actinomycetota</taxon>
        <taxon>Actinomycetes</taxon>
        <taxon>Pseudonocardiales</taxon>
        <taxon>Pseudonocardiaceae</taxon>
        <taxon>Amycolatopsis</taxon>
        <taxon>Amycolatopsis methanolica group</taxon>
    </lineage>
</organism>
<comment type="catalytic activity">
    <reaction evidence="1">
        <text>Hydrolysis of DNA containing ring-opened 7-methylguanine residues, releasing 2,6-diamino-4-hydroxy-5-(N-methyl)formamidopyrimidine.</text>
        <dbReference type="EC" id="3.2.2.23"/>
    </reaction>
</comment>
<evidence type="ECO:0000256" key="5">
    <source>
        <dbReference type="ARBA" id="ARBA00022763"/>
    </source>
</evidence>
<feature type="domain" description="FPG-type" evidence="16">
    <location>
        <begin position="226"/>
        <end position="263"/>
    </location>
</feature>
<gene>
    <name evidence="18" type="ORF">EDD35_0532</name>
</gene>
<evidence type="ECO:0000256" key="7">
    <source>
        <dbReference type="ARBA" id="ARBA00022801"/>
    </source>
</evidence>
<protein>
    <submittedName>
        <fullName evidence="18">DNA-(Apurinic or apyrimidinic site) lyase /formamidopyrimidine-DNA glycosylase</fullName>
    </submittedName>
</protein>
<keyword evidence="19" id="KW-1185">Reference proteome</keyword>
<dbReference type="SUPFAM" id="SSF81624">
    <property type="entry name" value="N-terminal domain of MutM-like DNA repair proteins"/>
    <property type="match status" value="1"/>
</dbReference>
<dbReference type="SMART" id="SM00898">
    <property type="entry name" value="Fapy_DNA_glyco"/>
    <property type="match status" value="1"/>
</dbReference>
<keyword evidence="11 18" id="KW-0456">Lyase</keyword>
<dbReference type="SMART" id="SM01232">
    <property type="entry name" value="H2TH"/>
    <property type="match status" value="1"/>
</dbReference>
<keyword evidence="10" id="KW-0234">DNA repair</keyword>
<evidence type="ECO:0000256" key="10">
    <source>
        <dbReference type="ARBA" id="ARBA00023204"/>
    </source>
</evidence>
<dbReference type="Pfam" id="PF06831">
    <property type="entry name" value="H2TH"/>
    <property type="match status" value="1"/>
</dbReference>
<dbReference type="InterPro" id="IPR012319">
    <property type="entry name" value="FPG_cat"/>
</dbReference>
<dbReference type="GO" id="GO:0003684">
    <property type="term" value="F:damaged DNA binding"/>
    <property type="evidence" value="ECO:0007669"/>
    <property type="project" value="InterPro"/>
</dbReference>
<dbReference type="PROSITE" id="PS51068">
    <property type="entry name" value="FPG_CAT"/>
    <property type="match status" value="1"/>
</dbReference>
<dbReference type="PROSITE" id="PS51066">
    <property type="entry name" value="ZF_FPG_2"/>
    <property type="match status" value="1"/>
</dbReference>
<dbReference type="Gene3D" id="3.20.190.10">
    <property type="entry name" value="MutM-like, N-terminal"/>
    <property type="match status" value="1"/>
</dbReference>
<keyword evidence="5" id="KW-0227">DNA damage</keyword>
<sequence>MASCGVPELPDVEGFRRTLAAHAVGKRITGVTTLDAGVLRGVSARRLRETLRHQRFGEPRRRGKWLIVPVHGRPATMVLHFGMTGSLEWSELDERNRHDRVIFAFDDGELRYRDMRKLHGLCLLADDAELHRLLADTGPDALDVPKEQFRVLLRRRRGIKQLLTDQAVLAGLGNLLADEILWRARLAPQVRAADLDGTAADRLHREMREVLRAAVKAGRVPPRTTWLTGRRDEPSGACPRCGTVLEHGRVGGRGTVWCPRCQAG</sequence>
<evidence type="ECO:0000256" key="2">
    <source>
        <dbReference type="ARBA" id="ARBA00001947"/>
    </source>
</evidence>
<dbReference type="InterPro" id="IPR000214">
    <property type="entry name" value="Znf_DNA_glyclase/AP_lyase"/>
</dbReference>
<dbReference type="Proteomes" id="UP000274843">
    <property type="component" value="Unassembled WGS sequence"/>
</dbReference>
<dbReference type="InterPro" id="IPR015886">
    <property type="entry name" value="H2TH_FPG"/>
</dbReference>
<evidence type="ECO:0000256" key="4">
    <source>
        <dbReference type="ARBA" id="ARBA00022723"/>
    </source>
</evidence>
<feature type="domain" description="Formamidopyrimidine-DNA glycosylase catalytic" evidence="17">
    <location>
        <begin position="7"/>
        <end position="119"/>
    </location>
</feature>
<dbReference type="CDD" id="cd08966">
    <property type="entry name" value="EcFpg-like_N"/>
    <property type="match status" value="1"/>
</dbReference>
<dbReference type="PANTHER" id="PTHR22993:SF9">
    <property type="entry name" value="FORMAMIDOPYRIMIDINE-DNA GLYCOSYLASE"/>
    <property type="match status" value="1"/>
</dbReference>
<dbReference type="GO" id="GO:0140078">
    <property type="term" value="F:class I DNA-(apurinic or apyrimidinic site) endonuclease activity"/>
    <property type="evidence" value="ECO:0007669"/>
    <property type="project" value="UniProtKB-EC"/>
</dbReference>
<dbReference type="InterPro" id="IPR035937">
    <property type="entry name" value="FPG_N"/>
</dbReference>
<dbReference type="GO" id="GO:0034039">
    <property type="term" value="F:8-oxo-7,8-dihydroguanine DNA N-glycosylase activity"/>
    <property type="evidence" value="ECO:0007669"/>
    <property type="project" value="TreeGrafter"/>
</dbReference>
<proteinExistence type="inferred from homology"/>
<keyword evidence="4" id="KW-0479">Metal-binding</keyword>
<evidence type="ECO:0000256" key="8">
    <source>
        <dbReference type="ARBA" id="ARBA00022833"/>
    </source>
</evidence>
<keyword evidence="9" id="KW-0238">DNA-binding</keyword>
<evidence type="ECO:0000256" key="3">
    <source>
        <dbReference type="ARBA" id="ARBA00009409"/>
    </source>
</evidence>
<evidence type="ECO:0000256" key="15">
    <source>
        <dbReference type="PROSITE-ProRule" id="PRU00391"/>
    </source>
</evidence>
<dbReference type="InterPro" id="IPR015887">
    <property type="entry name" value="DNA_glyclase_Znf_dom_DNA_BS"/>
</dbReference>
<dbReference type="InterPro" id="IPR010979">
    <property type="entry name" value="Ribosomal_uS13-like_H2TH"/>
</dbReference>
<name>A0A3N2GNT4_9PSEU</name>
<evidence type="ECO:0000256" key="14">
    <source>
        <dbReference type="ARBA" id="ARBA00044632"/>
    </source>
</evidence>
<evidence type="ECO:0000256" key="6">
    <source>
        <dbReference type="ARBA" id="ARBA00022771"/>
    </source>
</evidence>
<dbReference type="Pfam" id="PF06827">
    <property type="entry name" value="zf-FPG_IleRS"/>
    <property type="match status" value="1"/>
</dbReference>
<dbReference type="PROSITE" id="PS01242">
    <property type="entry name" value="ZF_FPG_1"/>
    <property type="match status" value="1"/>
</dbReference>
<comment type="similarity">
    <text evidence="3">Belongs to the FPG family.</text>
</comment>
<evidence type="ECO:0000259" key="17">
    <source>
        <dbReference type="PROSITE" id="PS51068"/>
    </source>
</evidence>
<dbReference type="Gene3D" id="1.10.8.50">
    <property type="match status" value="1"/>
</dbReference>
<dbReference type="PANTHER" id="PTHR22993">
    <property type="entry name" value="FORMAMIDOPYRIMIDINE-DNA GLYCOSYLASE"/>
    <property type="match status" value="1"/>
</dbReference>
<dbReference type="Pfam" id="PF01149">
    <property type="entry name" value="Fapy_DNA_glyco"/>
    <property type="match status" value="1"/>
</dbReference>